<dbReference type="PROSITE" id="PS50110">
    <property type="entry name" value="RESPONSE_REGULATORY"/>
    <property type="match status" value="1"/>
</dbReference>
<dbReference type="PROSITE" id="PS50113">
    <property type="entry name" value="PAC"/>
    <property type="match status" value="1"/>
</dbReference>
<dbReference type="SMART" id="SM00448">
    <property type="entry name" value="REC"/>
    <property type="match status" value="1"/>
</dbReference>
<feature type="domain" description="Response regulatory" evidence="7">
    <location>
        <begin position="525"/>
        <end position="644"/>
    </location>
</feature>
<feature type="domain" description="PAC" evidence="9">
    <location>
        <begin position="209"/>
        <end position="259"/>
    </location>
</feature>
<dbReference type="Gene3D" id="3.30.565.10">
    <property type="entry name" value="Histidine kinase-like ATPase, C-terminal domain"/>
    <property type="match status" value="1"/>
</dbReference>
<dbReference type="AlphaFoldDB" id="A0A7W8DJG1"/>
<dbReference type="InterPro" id="IPR013656">
    <property type="entry name" value="PAS_4"/>
</dbReference>
<keyword evidence="10" id="KW-0418">Kinase</keyword>
<dbReference type="Proteomes" id="UP000590740">
    <property type="component" value="Unassembled WGS sequence"/>
</dbReference>
<organism evidence="10 11">
    <name type="scientific">Prosthecobacter vanneervenii</name>
    <dbReference type="NCBI Taxonomy" id="48466"/>
    <lineage>
        <taxon>Bacteria</taxon>
        <taxon>Pseudomonadati</taxon>
        <taxon>Verrucomicrobiota</taxon>
        <taxon>Verrucomicrobiia</taxon>
        <taxon>Verrucomicrobiales</taxon>
        <taxon>Verrucomicrobiaceae</taxon>
        <taxon>Prosthecobacter</taxon>
    </lineage>
</organism>
<dbReference type="PANTHER" id="PTHR43065:SF42">
    <property type="entry name" value="TWO-COMPONENT SENSOR PPRA"/>
    <property type="match status" value="1"/>
</dbReference>
<accession>A0A7W8DJG1</accession>
<dbReference type="SMART" id="SM00091">
    <property type="entry name" value="PAS"/>
    <property type="match status" value="1"/>
</dbReference>
<sequence>MNSLRLRILFPLWLFGFLPAMGAARMMGQPLEWFFGITGVLLGGGVFLAAYLVAGWLLKPTTAVMRGTTAVLRGVPPDAQSAEWLPADFWKLRCDINMIFAKQRQALNAAEQHACQTAQRLLNAERLLREAFTALQGLFAASDEGVLVVDAQGAIIASNAKLDDFLGKPVEEIAGRDSARVLNALIDRFEEKAVITAWIDKCSTKLEGQDETPPLVSHDNRVFSLRSNPMRTEAGEVIGRIWIVKDRSEMRVLENQLRESQKMGTIGQLAGGIAHDFNNLLTAIRGNLTLAELTPASNQAGVRDKLQNASHATTRAAELVKSLLGYSRRSTGVSVRKTMNLKRLLADVQNLLKHSVDPRVTIQMRGGMDASYATGDATQIEQVMLNLCLNARDALPSDKGVIEIAVENVTHRLPAKAGESSDTADFVMLVVRDNGHGISEEHRSRIFEPFFTTKAATKGTGLGLSTAQDIVREHGGWIEFDSEVGRGSEFRVFLPRLLNPDKVEDEAPPIDNGPAINAPIGGQTTILVVDDEAPVRSIATNMLGFLGYRVLEAADGQQALDILLRTQEKVDAVLLDIYMPKLSGRDTFKELRAVGNDVPVVVCSGFVIDPDEFTILSQGRTPPVDIMLKPYSLDGLSKALAKAVQKPKGEGAIFDLSLNRAMQQAQPPALMA</sequence>
<dbReference type="Pfam" id="PF08448">
    <property type="entry name" value="PAS_4"/>
    <property type="match status" value="1"/>
</dbReference>
<evidence type="ECO:0000256" key="4">
    <source>
        <dbReference type="PROSITE-ProRule" id="PRU00169"/>
    </source>
</evidence>
<comment type="caution">
    <text evidence="10">The sequence shown here is derived from an EMBL/GenBank/DDBJ whole genome shotgun (WGS) entry which is preliminary data.</text>
</comment>
<dbReference type="InterPro" id="IPR005467">
    <property type="entry name" value="His_kinase_dom"/>
</dbReference>
<dbReference type="SUPFAM" id="SSF47384">
    <property type="entry name" value="Homodimeric domain of signal transducing histidine kinase"/>
    <property type="match status" value="1"/>
</dbReference>
<evidence type="ECO:0000256" key="5">
    <source>
        <dbReference type="SAM" id="Phobius"/>
    </source>
</evidence>
<dbReference type="Pfam" id="PF02518">
    <property type="entry name" value="HATPase_c"/>
    <property type="match status" value="1"/>
</dbReference>
<dbReference type="InterPro" id="IPR036097">
    <property type="entry name" value="HisK_dim/P_sf"/>
</dbReference>
<keyword evidence="11" id="KW-1185">Reference proteome</keyword>
<dbReference type="SUPFAM" id="SSF55785">
    <property type="entry name" value="PYP-like sensor domain (PAS domain)"/>
    <property type="match status" value="1"/>
</dbReference>
<dbReference type="SMART" id="SM00387">
    <property type="entry name" value="HATPase_c"/>
    <property type="match status" value="1"/>
</dbReference>
<evidence type="ECO:0000256" key="3">
    <source>
        <dbReference type="ARBA" id="ARBA00022553"/>
    </source>
</evidence>
<evidence type="ECO:0000259" key="6">
    <source>
        <dbReference type="PROSITE" id="PS50109"/>
    </source>
</evidence>
<keyword evidence="5" id="KW-1133">Transmembrane helix</keyword>
<gene>
    <name evidence="10" type="ORF">HNQ65_001681</name>
</gene>
<dbReference type="CDD" id="cd00082">
    <property type="entry name" value="HisKA"/>
    <property type="match status" value="1"/>
</dbReference>
<comment type="catalytic activity">
    <reaction evidence="1">
        <text>ATP + protein L-histidine = ADP + protein N-phospho-L-histidine.</text>
        <dbReference type="EC" id="2.7.13.3"/>
    </reaction>
</comment>
<dbReference type="InterPro" id="IPR011006">
    <property type="entry name" value="CheY-like_superfamily"/>
</dbReference>
<dbReference type="InterPro" id="IPR000014">
    <property type="entry name" value="PAS"/>
</dbReference>
<dbReference type="EC" id="2.7.13.3" evidence="2"/>
<keyword evidence="3 4" id="KW-0597">Phosphoprotein</keyword>
<proteinExistence type="predicted"/>
<evidence type="ECO:0000256" key="1">
    <source>
        <dbReference type="ARBA" id="ARBA00000085"/>
    </source>
</evidence>
<evidence type="ECO:0000313" key="10">
    <source>
        <dbReference type="EMBL" id="MBB5032104.1"/>
    </source>
</evidence>
<dbReference type="SUPFAM" id="SSF52172">
    <property type="entry name" value="CheY-like"/>
    <property type="match status" value="1"/>
</dbReference>
<dbReference type="InterPro" id="IPR000700">
    <property type="entry name" value="PAS-assoc_C"/>
</dbReference>
<evidence type="ECO:0000259" key="8">
    <source>
        <dbReference type="PROSITE" id="PS50112"/>
    </source>
</evidence>
<dbReference type="PROSITE" id="PS50112">
    <property type="entry name" value="PAS"/>
    <property type="match status" value="1"/>
</dbReference>
<protein>
    <recommendedName>
        <fullName evidence="2">histidine kinase</fullName>
        <ecNumber evidence="2">2.7.13.3</ecNumber>
    </recommendedName>
</protein>
<dbReference type="PANTHER" id="PTHR43065">
    <property type="entry name" value="SENSOR HISTIDINE KINASE"/>
    <property type="match status" value="1"/>
</dbReference>
<dbReference type="InterPro" id="IPR035965">
    <property type="entry name" value="PAS-like_dom_sf"/>
</dbReference>
<dbReference type="InterPro" id="IPR004358">
    <property type="entry name" value="Sig_transdc_His_kin-like_C"/>
</dbReference>
<dbReference type="Pfam" id="PF00512">
    <property type="entry name" value="HisKA"/>
    <property type="match status" value="1"/>
</dbReference>
<keyword evidence="5" id="KW-0472">Membrane</keyword>
<evidence type="ECO:0000259" key="9">
    <source>
        <dbReference type="PROSITE" id="PS50113"/>
    </source>
</evidence>
<dbReference type="SMART" id="SM00388">
    <property type="entry name" value="HisKA"/>
    <property type="match status" value="1"/>
</dbReference>
<evidence type="ECO:0000313" key="11">
    <source>
        <dbReference type="Proteomes" id="UP000590740"/>
    </source>
</evidence>
<dbReference type="InterPro" id="IPR001789">
    <property type="entry name" value="Sig_transdc_resp-reg_receiver"/>
</dbReference>
<feature type="modified residue" description="4-aspartylphosphate" evidence="4">
    <location>
        <position position="576"/>
    </location>
</feature>
<dbReference type="GO" id="GO:0000155">
    <property type="term" value="F:phosphorelay sensor kinase activity"/>
    <property type="evidence" value="ECO:0007669"/>
    <property type="project" value="InterPro"/>
</dbReference>
<dbReference type="PROSITE" id="PS50109">
    <property type="entry name" value="HIS_KIN"/>
    <property type="match status" value="1"/>
</dbReference>
<dbReference type="EMBL" id="JACHIG010000003">
    <property type="protein sequence ID" value="MBB5032104.1"/>
    <property type="molecule type" value="Genomic_DNA"/>
</dbReference>
<dbReference type="Pfam" id="PF00072">
    <property type="entry name" value="Response_reg"/>
    <property type="match status" value="1"/>
</dbReference>
<keyword evidence="5" id="KW-0812">Transmembrane</keyword>
<dbReference type="CDD" id="cd00130">
    <property type="entry name" value="PAS"/>
    <property type="match status" value="1"/>
</dbReference>
<dbReference type="Gene3D" id="3.40.50.2300">
    <property type="match status" value="1"/>
</dbReference>
<dbReference type="CDD" id="cd00156">
    <property type="entry name" value="REC"/>
    <property type="match status" value="1"/>
</dbReference>
<dbReference type="InterPro" id="IPR003661">
    <property type="entry name" value="HisK_dim/P_dom"/>
</dbReference>
<feature type="transmembrane region" description="Helical" evidence="5">
    <location>
        <begin position="33"/>
        <end position="58"/>
    </location>
</feature>
<evidence type="ECO:0000259" key="7">
    <source>
        <dbReference type="PROSITE" id="PS50110"/>
    </source>
</evidence>
<dbReference type="SUPFAM" id="SSF55874">
    <property type="entry name" value="ATPase domain of HSP90 chaperone/DNA topoisomerase II/histidine kinase"/>
    <property type="match status" value="1"/>
</dbReference>
<evidence type="ECO:0000256" key="2">
    <source>
        <dbReference type="ARBA" id="ARBA00012438"/>
    </source>
</evidence>
<dbReference type="RefSeq" id="WP_184339044.1">
    <property type="nucleotide sequence ID" value="NZ_JACHIG010000003.1"/>
</dbReference>
<name>A0A7W8DJG1_9BACT</name>
<reference evidence="10 11" key="1">
    <citation type="submission" date="2020-08" db="EMBL/GenBank/DDBJ databases">
        <title>Genomic Encyclopedia of Type Strains, Phase IV (KMG-IV): sequencing the most valuable type-strain genomes for metagenomic binning, comparative biology and taxonomic classification.</title>
        <authorList>
            <person name="Goeker M."/>
        </authorList>
    </citation>
    <scope>NUCLEOTIDE SEQUENCE [LARGE SCALE GENOMIC DNA]</scope>
    <source>
        <strain evidence="10 11">DSM 12252</strain>
    </source>
</reference>
<dbReference type="Gene3D" id="3.30.450.20">
    <property type="entry name" value="PAS domain"/>
    <property type="match status" value="1"/>
</dbReference>
<dbReference type="InterPro" id="IPR036890">
    <property type="entry name" value="HATPase_C_sf"/>
</dbReference>
<dbReference type="PRINTS" id="PR00344">
    <property type="entry name" value="BCTRLSENSOR"/>
</dbReference>
<feature type="domain" description="Histidine kinase" evidence="6">
    <location>
        <begin position="272"/>
        <end position="498"/>
    </location>
</feature>
<feature type="domain" description="PAS" evidence="8">
    <location>
        <begin position="131"/>
        <end position="176"/>
    </location>
</feature>
<keyword evidence="10" id="KW-0808">Transferase</keyword>
<dbReference type="InterPro" id="IPR003594">
    <property type="entry name" value="HATPase_dom"/>
</dbReference>
<dbReference type="Gene3D" id="1.10.287.130">
    <property type="match status" value="1"/>
</dbReference>